<evidence type="ECO:0000313" key="3">
    <source>
        <dbReference type="EnsemblFungi" id="EJT72404"/>
    </source>
</evidence>
<organism evidence="2">
    <name type="scientific">Gaeumannomyces tritici (strain R3-111a-1)</name>
    <name type="common">Wheat and barley take-all root rot fungus</name>
    <name type="synonym">Gaeumannomyces graminis var. tritici</name>
    <dbReference type="NCBI Taxonomy" id="644352"/>
    <lineage>
        <taxon>Eukaryota</taxon>
        <taxon>Fungi</taxon>
        <taxon>Dikarya</taxon>
        <taxon>Ascomycota</taxon>
        <taxon>Pezizomycotina</taxon>
        <taxon>Sordariomycetes</taxon>
        <taxon>Sordariomycetidae</taxon>
        <taxon>Magnaporthales</taxon>
        <taxon>Magnaporthaceae</taxon>
        <taxon>Gaeumannomyces</taxon>
    </lineage>
</organism>
<accession>J3P6X4</accession>
<feature type="compositionally biased region" description="Polar residues" evidence="1">
    <location>
        <begin position="718"/>
        <end position="727"/>
    </location>
</feature>
<dbReference type="HOGENOM" id="CLU_287143_0_0_1"/>
<dbReference type="AlphaFoldDB" id="J3P6X4"/>
<reference evidence="4" key="1">
    <citation type="submission" date="2010-07" db="EMBL/GenBank/DDBJ databases">
        <title>The genome sequence of Gaeumannomyces graminis var. tritici strain R3-111a-1.</title>
        <authorList>
            <consortium name="The Broad Institute Genome Sequencing Platform"/>
            <person name="Ma L.-J."/>
            <person name="Dead R."/>
            <person name="Young S."/>
            <person name="Zeng Q."/>
            <person name="Koehrsen M."/>
            <person name="Alvarado L."/>
            <person name="Berlin A."/>
            <person name="Chapman S.B."/>
            <person name="Chen Z."/>
            <person name="Freedman E."/>
            <person name="Gellesch M."/>
            <person name="Goldberg J."/>
            <person name="Griggs A."/>
            <person name="Gujja S."/>
            <person name="Heilman E.R."/>
            <person name="Heiman D."/>
            <person name="Hepburn T."/>
            <person name="Howarth C."/>
            <person name="Jen D."/>
            <person name="Larson L."/>
            <person name="Mehta T."/>
            <person name="Neiman D."/>
            <person name="Pearson M."/>
            <person name="Roberts A."/>
            <person name="Saif S."/>
            <person name="Shea T."/>
            <person name="Shenoy N."/>
            <person name="Sisk P."/>
            <person name="Stolte C."/>
            <person name="Sykes S."/>
            <person name="Walk T."/>
            <person name="White J."/>
            <person name="Yandava C."/>
            <person name="Haas B."/>
            <person name="Nusbaum C."/>
            <person name="Birren B."/>
        </authorList>
    </citation>
    <scope>NUCLEOTIDE SEQUENCE [LARGE SCALE GENOMIC DNA]</scope>
    <source>
        <strain evidence="4">R3-111a-1</strain>
    </source>
</reference>
<dbReference type="GeneID" id="20349728"/>
<feature type="region of interest" description="Disordered" evidence="1">
    <location>
        <begin position="757"/>
        <end position="782"/>
    </location>
</feature>
<feature type="compositionally biased region" description="Basic and acidic residues" evidence="1">
    <location>
        <begin position="1029"/>
        <end position="1040"/>
    </location>
</feature>
<reference evidence="3" key="5">
    <citation type="submission" date="2018-04" db="UniProtKB">
        <authorList>
            <consortium name="EnsemblFungi"/>
        </authorList>
    </citation>
    <scope>IDENTIFICATION</scope>
    <source>
        <strain evidence="3">R3-111a-1</strain>
    </source>
</reference>
<feature type="compositionally biased region" description="Polar residues" evidence="1">
    <location>
        <begin position="691"/>
        <end position="702"/>
    </location>
</feature>
<reference evidence="2" key="2">
    <citation type="submission" date="2010-07" db="EMBL/GenBank/DDBJ databases">
        <authorList>
            <consortium name="The Broad Institute Genome Sequencing Platform"/>
            <consortium name="Broad Institute Genome Sequencing Center for Infectious Disease"/>
            <person name="Ma L.-J."/>
            <person name="Dead R."/>
            <person name="Young S."/>
            <person name="Zeng Q."/>
            <person name="Koehrsen M."/>
            <person name="Alvarado L."/>
            <person name="Berlin A."/>
            <person name="Chapman S.B."/>
            <person name="Chen Z."/>
            <person name="Freedman E."/>
            <person name="Gellesch M."/>
            <person name="Goldberg J."/>
            <person name="Griggs A."/>
            <person name="Gujja S."/>
            <person name="Heilman E.R."/>
            <person name="Heiman D."/>
            <person name="Hepburn T."/>
            <person name="Howarth C."/>
            <person name="Jen D."/>
            <person name="Larson L."/>
            <person name="Mehta T."/>
            <person name="Neiman D."/>
            <person name="Pearson M."/>
            <person name="Roberts A."/>
            <person name="Saif S."/>
            <person name="Shea T."/>
            <person name="Shenoy N."/>
            <person name="Sisk P."/>
            <person name="Stolte C."/>
            <person name="Sykes S."/>
            <person name="Walk T."/>
            <person name="White J."/>
            <person name="Yandava C."/>
            <person name="Haas B."/>
            <person name="Nusbaum C."/>
            <person name="Birren B."/>
        </authorList>
    </citation>
    <scope>NUCLEOTIDE SEQUENCE</scope>
    <source>
        <strain evidence="2">R3-111a-1</strain>
    </source>
</reference>
<feature type="region of interest" description="Disordered" evidence="1">
    <location>
        <begin position="1007"/>
        <end position="1074"/>
    </location>
</feature>
<dbReference type="EMBL" id="GL385399">
    <property type="protein sequence ID" value="EJT72404.1"/>
    <property type="molecule type" value="Genomic_DNA"/>
</dbReference>
<protein>
    <submittedName>
        <fullName evidence="2 3">Uncharacterized protein</fullName>
    </submittedName>
</protein>
<dbReference type="Proteomes" id="UP000006039">
    <property type="component" value="Unassembled WGS sequence"/>
</dbReference>
<name>J3P6X4_GAET3</name>
<evidence type="ECO:0000313" key="2">
    <source>
        <dbReference type="EMBL" id="EJT72404.1"/>
    </source>
</evidence>
<evidence type="ECO:0000256" key="1">
    <source>
        <dbReference type="SAM" id="MobiDB-lite"/>
    </source>
</evidence>
<dbReference type="STRING" id="644352.J3P6X4"/>
<feature type="compositionally biased region" description="Acidic residues" evidence="1">
    <location>
        <begin position="665"/>
        <end position="684"/>
    </location>
</feature>
<feature type="compositionally biased region" description="Low complexity" evidence="1">
    <location>
        <begin position="1042"/>
        <end position="1061"/>
    </location>
</feature>
<dbReference type="eggNOG" id="ENOG502SPGI">
    <property type="taxonomic scope" value="Eukaryota"/>
</dbReference>
<dbReference type="RefSeq" id="XP_009225378.1">
    <property type="nucleotide sequence ID" value="XM_009227114.1"/>
</dbReference>
<dbReference type="EnsemblFungi" id="EJT72404">
    <property type="protein sequence ID" value="EJT72404"/>
    <property type="gene ID" value="GGTG_09270"/>
</dbReference>
<sequence length="1074" mass="117549">MAEARAAPGSGPESKAEDEEREHKTMESTMGPFFAAHMIARNLLNKMSDTFPVAGSPSAAEVEIMEAERRKQEAAQEAQRQRAKKKYIESLGVDANVPAIIHSLQKGRMDKNKEMQTLLAAERALDAAADSYATAQQGFNPYKRRRITSSELMGNTKYYMAKTPDSLPPDLGELSLSTRSFKRRNREVSAGKRRFDLISSLASYNLLTAEFVKYLHPREILTLYSISRVFHATWNATEDYFARILASHFNPQAAVAFPWELYKTYLVRNPKGYIDIDYTHPSYSKGMDIQTLTNWDKVVLAKGDAPIPAQKDQAGSSTTAANSASVAKQSGFSAGLAWVYMLMQRERQTRDIMACMARKGHRLPSSTRWMLRKLWVVLDCPITQGRYDMMKAWSNTDLYNLQLFLVKLSMMFSDPIHGGGAGDQLRDLMLGQPTGLRCLWQLLRRKRFSHDLTEVITLALMFSYKATEEDMLRGEPLMGVPVKFLGITHTEGWGHGPGHMVQPKELVARESLLRGLGLELHLNIMVAWGYRLGVGGKPIPPTIDDIYMSDDECGSAPTGIDGRAGNVPLMASDWMPHHHMRHVFNTLSHEEQLAVLAVEEDELLKAQAWIPQDDLTDDEEGFGSEEDEGGFEDDSHGPNGGKGEDDLDLDEDDKAMLDDPRDYLEDGEDFDDYNDDEGDDEDDDGGGHGNPGSQSAASTVTLQFPLEPSAGPGAGASVPTSNPSGNSFGVRGPNGTFLVPRGDPTTRIKYLEPKTAPAISSCPSTGQAAQRRQQHQQHAAHIQGGYATGSISCGTQTGQDEDGSYSPAAGLPSNMDTDLDVFMVPSVDTYPGDPSLGLNGKPIGHLIDFLEAAEAAQNYACLAENPDVSMSGNDHCRGCVCRGCERQVIARRMGVDLAQLRADKAKAKSYIESLSASNSNWGQSMNLSPHMVEHYSQLFTRLDCILRALDMIRTKAKVGLRARSDVKAWVYNPDNPFDPADDAILHIAVQESMADAPGIFAAAELHEREKTSKHQASATKEYGCGSRLDSNHDALPRAEVKAAAPVPEGGAAASKDGSGSSSDDEESGSEADKV</sequence>
<feature type="compositionally biased region" description="Acidic residues" evidence="1">
    <location>
        <begin position="1062"/>
        <end position="1074"/>
    </location>
</feature>
<proteinExistence type="predicted"/>
<reference evidence="2" key="3">
    <citation type="submission" date="2010-09" db="EMBL/GenBank/DDBJ databases">
        <title>Annotation of Gaeumannomyces graminis var. tritici R3-111a-1.</title>
        <authorList>
            <consortium name="The Broad Institute Genome Sequencing Platform"/>
            <person name="Ma L.-J."/>
            <person name="Dead R."/>
            <person name="Young S.K."/>
            <person name="Zeng Q."/>
            <person name="Gargeya S."/>
            <person name="Fitzgerald M."/>
            <person name="Haas B."/>
            <person name="Abouelleil A."/>
            <person name="Alvarado L."/>
            <person name="Arachchi H.M."/>
            <person name="Berlin A."/>
            <person name="Brown A."/>
            <person name="Chapman S.B."/>
            <person name="Chen Z."/>
            <person name="Dunbar C."/>
            <person name="Freedman E."/>
            <person name="Gearin G."/>
            <person name="Gellesch M."/>
            <person name="Goldberg J."/>
            <person name="Griggs A."/>
            <person name="Gujja S."/>
            <person name="Heiman D."/>
            <person name="Howarth C."/>
            <person name="Larson L."/>
            <person name="Lui A."/>
            <person name="MacDonald P.J.P."/>
            <person name="Mehta T."/>
            <person name="Montmayeur A."/>
            <person name="Murphy C."/>
            <person name="Neiman D."/>
            <person name="Pearson M."/>
            <person name="Priest M."/>
            <person name="Roberts A."/>
            <person name="Saif S."/>
            <person name="Shea T."/>
            <person name="Shenoy N."/>
            <person name="Sisk P."/>
            <person name="Stolte C."/>
            <person name="Sykes S."/>
            <person name="Yandava C."/>
            <person name="Wortman J."/>
            <person name="Nusbaum C."/>
            <person name="Birren B."/>
        </authorList>
    </citation>
    <scope>NUCLEOTIDE SEQUENCE</scope>
    <source>
        <strain evidence="2">R3-111a-1</strain>
    </source>
</reference>
<feature type="compositionally biased region" description="Basic and acidic residues" evidence="1">
    <location>
        <begin position="654"/>
        <end position="664"/>
    </location>
</feature>
<feature type="compositionally biased region" description="Acidic residues" evidence="1">
    <location>
        <begin position="614"/>
        <end position="632"/>
    </location>
</feature>
<feature type="compositionally biased region" description="Low complexity" evidence="1">
    <location>
        <begin position="767"/>
        <end position="781"/>
    </location>
</feature>
<dbReference type="OrthoDB" id="4966at2759"/>
<feature type="region of interest" description="Disordered" evidence="1">
    <location>
        <begin position="609"/>
        <end position="743"/>
    </location>
</feature>
<dbReference type="VEuPathDB" id="FungiDB:GGTG_09270"/>
<reference evidence="3" key="4">
    <citation type="journal article" date="2015" name="G3 (Bethesda)">
        <title>Genome sequences of three phytopathogenic species of the Magnaporthaceae family of fungi.</title>
        <authorList>
            <person name="Okagaki L.H."/>
            <person name="Nunes C.C."/>
            <person name="Sailsbery J."/>
            <person name="Clay B."/>
            <person name="Brown D."/>
            <person name="John T."/>
            <person name="Oh Y."/>
            <person name="Young N."/>
            <person name="Fitzgerald M."/>
            <person name="Haas B.J."/>
            <person name="Zeng Q."/>
            <person name="Young S."/>
            <person name="Adiconis X."/>
            <person name="Fan L."/>
            <person name="Levin J.Z."/>
            <person name="Mitchell T.K."/>
            <person name="Okubara P.A."/>
            <person name="Farman M.L."/>
            <person name="Kohn L.M."/>
            <person name="Birren B."/>
            <person name="Ma L.-J."/>
            <person name="Dean R.A."/>
        </authorList>
    </citation>
    <scope>NUCLEOTIDE SEQUENCE</scope>
    <source>
        <strain evidence="3">R3-111a-1</strain>
    </source>
</reference>
<gene>
    <name evidence="3" type="primary">20349728</name>
    <name evidence="2" type="ORF">GGTG_09270</name>
</gene>
<feature type="region of interest" description="Disordered" evidence="1">
    <location>
        <begin position="1"/>
        <end position="30"/>
    </location>
</feature>
<evidence type="ECO:0000313" key="4">
    <source>
        <dbReference type="Proteomes" id="UP000006039"/>
    </source>
</evidence>
<keyword evidence="4" id="KW-1185">Reference proteome</keyword>